<evidence type="ECO:0000313" key="1">
    <source>
        <dbReference type="EMBL" id="OGL86315.1"/>
    </source>
</evidence>
<reference evidence="1 2" key="1">
    <citation type="journal article" date="2016" name="Nat. Commun.">
        <title>Thousands of microbial genomes shed light on interconnected biogeochemical processes in an aquifer system.</title>
        <authorList>
            <person name="Anantharaman K."/>
            <person name="Brown C.T."/>
            <person name="Hug L.A."/>
            <person name="Sharon I."/>
            <person name="Castelle C.J."/>
            <person name="Probst A.J."/>
            <person name="Thomas B.C."/>
            <person name="Singh A."/>
            <person name="Wilkins M.J."/>
            <person name="Karaoz U."/>
            <person name="Brodie E.L."/>
            <person name="Williams K.H."/>
            <person name="Hubbard S.S."/>
            <person name="Banfield J.F."/>
        </authorList>
    </citation>
    <scope>NUCLEOTIDE SEQUENCE [LARGE SCALE GENOMIC DNA]</scope>
</reference>
<dbReference type="Proteomes" id="UP000176593">
    <property type="component" value="Unassembled WGS sequence"/>
</dbReference>
<comment type="caution">
    <text evidence="1">The sequence shown here is derived from an EMBL/GenBank/DDBJ whole genome shotgun (WGS) entry which is preliminary data.</text>
</comment>
<name>A0A1F7V7D7_9BACT</name>
<sequence>MSTLESGFRPEAAPKAVEAQELSAMEEVEQEAKRRKEVLLAKAQEMGLTPDAFVRKMMTGEIPHDPEDFELVMEGWEPSASAEFNANPETQSAALVMVLLEIRANRLSSALGIMDRFQISEAELATEEMQSLMKAVALSAMTRGDSSGSVTLVKRCKIDEVFLRSEEMRQAALACRGILAKKSSPSVVARRLQLERDFDFPPLE</sequence>
<accession>A0A1F7V7D7</accession>
<proteinExistence type="predicted"/>
<gene>
    <name evidence="1" type="ORF">A3I41_02010</name>
</gene>
<organism evidence="1 2">
    <name type="scientific">Candidatus Uhrbacteria bacterium RIFCSPLOWO2_02_FULL_48_18</name>
    <dbReference type="NCBI Taxonomy" id="1802408"/>
    <lineage>
        <taxon>Bacteria</taxon>
        <taxon>Candidatus Uhriibacteriota</taxon>
    </lineage>
</organism>
<dbReference type="AlphaFoldDB" id="A0A1F7V7D7"/>
<protein>
    <submittedName>
        <fullName evidence="1">Uncharacterized protein</fullName>
    </submittedName>
</protein>
<dbReference type="EMBL" id="MGEQ01000010">
    <property type="protein sequence ID" value="OGL86315.1"/>
    <property type="molecule type" value="Genomic_DNA"/>
</dbReference>
<evidence type="ECO:0000313" key="2">
    <source>
        <dbReference type="Proteomes" id="UP000176593"/>
    </source>
</evidence>